<keyword evidence="3" id="KW-1185">Reference proteome</keyword>
<dbReference type="AlphaFoldDB" id="A0A935CA14"/>
<evidence type="ECO:0000313" key="2">
    <source>
        <dbReference type="EMBL" id="MBK6265932.1"/>
    </source>
</evidence>
<feature type="transmembrane region" description="Helical" evidence="1">
    <location>
        <begin position="75"/>
        <end position="94"/>
    </location>
</feature>
<reference evidence="2" key="1">
    <citation type="submission" date="2021-01" db="EMBL/GenBank/DDBJ databases">
        <title>Marivirga aurantiaca sp. nov., isolated from intertidal surface sediments.</title>
        <authorList>
            <person name="Zhang M."/>
        </authorList>
    </citation>
    <scope>NUCLEOTIDE SEQUENCE</scope>
    <source>
        <strain evidence="2">S37H4</strain>
    </source>
</reference>
<proteinExistence type="predicted"/>
<comment type="caution">
    <text evidence="2">The sequence shown here is derived from an EMBL/GenBank/DDBJ whole genome shotgun (WGS) entry which is preliminary data.</text>
</comment>
<dbReference type="EMBL" id="JAEQBW010000005">
    <property type="protein sequence ID" value="MBK6265932.1"/>
    <property type="molecule type" value="Genomic_DNA"/>
</dbReference>
<dbReference type="RefSeq" id="WP_201431605.1">
    <property type="nucleotide sequence ID" value="NZ_JAEQBW010000005.1"/>
</dbReference>
<feature type="transmembrane region" description="Helical" evidence="1">
    <location>
        <begin position="7"/>
        <end position="23"/>
    </location>
</feature>
<gene>
    <name evidence="2" type="ORF">JKA74_12890</name>
</gene>
<feature type="transmembrane region" description="Helical" evidence="1">
    <location>
        <begin position="139"/>
        <end position="167"/>
    </location>
</feature>
<keyword evidence="1" id="KW-0472">Membrane</keyword>
<keyword evidence="1" id="KW-0812">Transmembrane</keyword>
<keyword evidence="1" id="KW-1133">Transmembrane helix</keyword>
<evidence type="ECO:0000256" key="1">
    <source>
        <dbReference type="SAM" id="Phobius"/>
    </source>
</evidence>
<organism evidence="2 3">
    <name type="scientific">Marivirga aurantiaca</name>
    <dbReference type="NCBI Taxonomy" id="2802615"/>
    <lineage>
        <taxon>Bacteria</taxon>
        <taxon>Pseudomonadati</taxon>
        <taxon>Bacteroidota</taxon>
        <taxon>Cytophagia</taxon>
        <taxon>Cytophagales</taxon>
        <taxon>Marivirgaceae</taxon>
        <taxon>Marivirga</taxon>
    </lineage>
</organism>
<feature type="transmembrane region" description="Helical" evidence="1">
    <location>
        <begin position="115"/>
        <end position="133"/>
    </location>
</feature>
<evidence type="ECO:0000313" key="3">
    <source>
        <dbReference type="Proteomes" id="UP000611723"/>
    </source>
</evidence>
<sequence length="173" mass="19737">MINTLNIKQLIIWLLFISAQILLAQNLVLYDRAFCFIYAGAILLLPLNISRNYLMVIAFFTGFIIDIFYNSLGTHMAATTFLAFVRPLWINAITPRGGYENVDSPAIKDISLSWFLAYSLPLVFLHLSVIFFIEAGGFHMFFFVLLKVIASTLLTVLVLVIIQYLFYSKGRYS</sequence>
<accession>A0A935CA14</accession>
<name>A0A935CA14_9BACT</name>
<protein>
    <submittedName>
        <fullName evidence="2">Rod shape-determining protein MreD</fullName>
    </submittedName>
</protein>
<dbReference type="Proteomes" id="UP000611723">
    <property type="component" value="Unassembled WGS sequence"/>
</dbReference>